<name>A0A178MCI9_9CHLR</name>
<keyword evidence="1" id="KW-0597">Phosphoprotein</keyword>
<dbReference type="PROSITE" id="PS50110">
    <property type="entry name" value="RESPONSE_REGULATORY"/>
    <property type="match status" value="1"/>
</dbReference>
<dbReference type="Pfam" id="PF13614">
    <property type="entry name" value="AAA_31"/>
    <property type="match status" value="1"/>
</dbReference>
<dbReference type="InterPro" id="IPR027417">
    <property type="entry name" value="P-loop_NTPase"/>
</dbReference>
<evidence type="ECO:0000256" key="1">
    <source>
        <dbReference type="PROSITE-ProRule" id="PRU00169"/>
    </source>
</evidence>
<dbReference type="AlphaFoldDB" id="A0A178MCI9"/>
<dbReference type="GO" id="GO:0005829">
    <property type="term" value="C:cytosol"/>
    <property type="evidence" value="ECO:0007669"/>
    <property type="project" value="TreeGrafter"/>
</dbReference>
<feature type="modified residue" description="4-aspartylphosphate" evidence="1">
    <location>
        <position position="54"/>
    </location>
</feature>
<dbReference type="InterPro" id="IPR050625">
    <property type="entry name" value="ParA/MinD_ATPase"/>
</dbReference>
<dbReference type="GO" id="GO:0016887">
    <property type="term" value="F:ATP hydrolysis activity"/>
    <property type="evidence" value="ECO:0007669"/>
    <property type="project" value="TreeGrafter"/>
</dbReference>
<dbReference type="GO" id="GO:0000160">
    <property type="term" value="P:phosphorelay signal transduction system"/>
    <property type="evidence" value="ECO:0007669"/>
    <property type="project" value="InterPro"/>
</dbReference>
<dbReference type="STRING" id="1707952.A6A03_14045"/>
<dbReference type="GO" id="GO:0051782">
    <property type="term" value="P:negative regulation of cell division"/>
    <property type="evidence" value="ECO:0007669"/>
    <property type="project" value="TreeGrafter"/>
</dbReference>
<dbReference type="SUPFAM" id="SSF52540">
    <property type="entry name" value="P-loop containing nucleoside triphosphate hydrolases"/>
    <property type="match status" value="1"/>
</dbReference>
<feature type="domain" description="Response regulatory" evidence="2">
    <location>
        <begin position="5"/>
        <end position="121"/>
    </location>
</feature>
<evidence type="ECO:0000313" key="3">
    <source>
        <dbReference type="EMBL" id="OAN45748.1"/>
    </source>
</evidence>
<accession>A0A178MCI9</accession>
<dbReference type="SUPFAM" id="SSF52172">
    <property type="entry name" value="CheY-like"/>
    <property type="match status" value="1"/>
</dbReference>
<organism evidence="3 4">
    <name type="scientific">Chloroflexus islandicus</name>
    <dbReference type="NCBI Taxonomy" id="1707952"/>
    <lineage>
        <taxon>Bacteria</taxon>
        <taxon>Bacillati</taxon>
        <taxon>Chloroflexota</taxon>
        <taxon>Chloroflexia</taxon>
        <taxon>Chloroflexales</taxon>
        <taxon>Chloroflexineae</taxon>
        <taxon>Chloroflexaceae</taxon>
        <taxon>Chloroflexus</taxon>
    </lineage>
</organism>
<dbReference type="EMBL" id="LWQS01000052">
    <property type="protein sequence ID" value="OAN45748.1"/>
    <property type="molecule type" value="Genomic_DNA"/>
</dbReference>
<dbReference type="GO" id="GO:0005524">
    <property type="term" value="F:ATP binding"/>
    <property type="evidence" value="ECO:0007669"/>
    <property type="project" value="TreeGrafter"/>
</dbReference>
<dbReference type="InterPro" id="IPR001789">
    <property type="entry name" value="Sig_transdc_resp-reg_receiver"/>
</dbReference>
<comment type="caution">
    <text evidence="3">The sequence shown here is derived from an EMBL/GenBank/DDBJ whole genome shotgun (WGS) entry which is preliminary data.</text>
</comment>
<dbReference type="PANTHER" id="PTHR43384">
    <property type="entry name" value="SEPTUM SITE-DETERMINING PROTEIN MIND HOMOLOG, CHLOROPLASTIC-RELATED"/>
    <property type="match status" value="1"/>
</dbReference>
<dbReference type="Gene3D" id="3.40.50.2300">
    <property type="match status" value="1"/>
</dbReference>
<evidence type="ECO:0000313" key="4">
    <source>
        <dbReference type="Proteomes" id="UP000078287"/>
    </source>
</evidence>
<reference evidence="3 4" key="1">
    <citation type="submission" date="2016-04" db="EMBL/GenBank/DDBJ databases">
        <title>Chloroflexus islandicus sp. nov., a thermophilic filamentous anoxygenic phototrophic bacterium from geyser Strokkur (Iceland).</title>
        <authorList>
            <person name="Gaisin V.A."/>
            <person name="Kalashnikov A.M."/>
            <person name="Sukhacheva M.V."/>
            <person name="Grouzdev D.S."/>
            <person name="Ivanov T.M."/>
            <person name="Kuznetsov B."/>
            <person name="Gorlenko V.M."/>
        </authorList>
    </citation>
    <scope>NUCLEOTIDE SEQUENCE [LARGE SCALE GENOMIC DNA]</scope>
    <source>
        <strain evidence="4">isl-2</strain>
    </source>
</reference>
<dbReference type="RefSeq" id="WP_066787242.1">
    <property type="nucleotide sequence ID" value="NZ_LWQS01000052.1"/>
</dbReference>
<evidence type="ECO:0000259" key="2">
    <source>
        <dbReference type="PROSITE" id="PS50110"/>
    </source>
</evidence>
<dbReference type="PANTHER" id="PTHR43384:SF13">
    <property type="entry name" value="SLR0110 PROTEIN"/>
    <property type="match status" value="1"/>
</dbReference>
<proteinExistence type="predicted"/>
<dbReference type="Pfam" id="PF00072">
    <property type="entry name" value="Response_reg"/>
    <property type="match status" value="1"/>
</dbReference>
<protein>
    <submittedName>
        <fullName evidence="3">Response regulator receiver protein</fullName>
    </submittedName>
</protein>
<keyword evidence="4" id="KW-1185">Reference proteome</keyword>
<dbReference type="Gene3D" id="3.40.50.300">
    <property type="entry name" value="P-loop containing nucleotide triphosphate hydrolases"/>
    <property type="match status" value="1"/>
</dbReference>
<gene>
    <name evidence="3" type="ORF">A6A03_14045</name>
</gene>
<dbReference type="GO" id="GO:0009898">
    <property type="term" value="C:cytoplasmic side of plasma membrane"/>
    <property type="evidence" value="ECO:0007669"/>
    <property type="project" value="TreeGrafter"/>
</dbReference>
<dbReference type="OrthoDB" id="141686at2"/>
<dbReference type="SMART" id="SM00448">
    <property type="entry name" value="REC"/>
    <property type="match status" value="1"/>
</dbReference>
<dbReference type="InterPro" id="IPR011006">
    <property type="entry name" value="CheY-like_superfamily"/>
</dbReference>
<sequence length="391" mass="42205">MKLPTLLIVDDDDVVAEMLEVMLRNAGYEVRRAASGEEALQQIYKAPPDALICDVLLPGIDGYTLCKRVRQHPLTKTLPILMLTAQGDISAKIAGFEAGANDYLAKPFEPPELVYRVKNLLARTASEAPSAPLRRGKIIAVFGAKGGVGKTTIAVSLALAIRLRTRQRVIIVDADLTFGDIAVHLNIAPTRSIVDIVRSGDEIEREMVNQVLLPHPSGLQALLAPPRPEEAELVSPDHITRILDLLAVSADYVVVDCQTSYDDRTLSVFDRADHVLLVITPEIGPLKNTSLFLNLANQLGINPNAISVVLNRANSGVGIGVGEIERVLRRKINFHVISGGQPVVTSVNRGMPLILDQPKHPFVQQMLYLGDQLVKQLGGAPAPQTTAPAAG</sequence>
<dbReference type="Proteomes" id="UP000078287">
    <property type="component" value="Unassembled WGS sequence"/>
</dbReference>
<dbReference type="InterPro" id="IPR025669">
    <property type="entry name" value="AAA_dom"/>
</dbReference>
<dbReference type="CDD" id="cd17574">
    <property type="entry name" value="REC_OmpR"/>
    <property type="match status" value="1"/>
</dbReference>